<gene>
    <name evidence="1" type="ORF">PanWU01x14_327490</name>
</gene>
<dbReference type="AlphaFoldDB" id="A0A2P5AJ45"/>
<comment type="caution">
    <text evidence="1">The sequence shown here is derived from an EMBL/GenBank/DDBJ whole genome shotgun (WGS) entry which is preliminary data.</text>
</comment>
<feature type="non-terminal residue" evidence="1">
    <location>
        <position position="1"/>
    </location>
</feature>
<accession>A0A2P5AJ45</accession>
<name>A0A2P5AJ45_PARAD</name>
<dbReference type="OrthoDB" id="10531885at2759"/>
<protein>
    <submittedName>
        <fullName evidence="1">Uncharacterized protein</fullName>
    </submittedName>
</protein>
<evidence type="ECO:0000313" key="1">
    <source>
        <dbReference type="EMBL" id="PON36553.1"/>
    </source>
</evidence>
<proteinExistence type="predicted"/>
<dbReference type="EMBL" id="JXTB01000564">
    <property type="protein sequence ID" value="PON36553.1"/>
    <property type="molecule type" value="Genomic_DNA"/>
</dbReference>
<keyword evidence="2" id="KW-1185">Reference proteome</keyword>
<dbReference type="Proteomes" id="UP000237105">
    <property type="component" value="Unassembled WGS sequence"/>
</dbReference>
<sequence length="65" mass="6699">VQSSYGPLTAQTSGQEICESRGASRCLGISPISSSYLPGYGFLVVGPSRPLGRGLLVMRLGCPLG</sequence>
<organism evidence="1 2">
    <name type="scientific">Parasponia andersonii</name>
    <name type="common">Sponia andersonii</name>
    <dbReference type="NCBI Taxonomy" id="3476"/>
    <lineage>
        <taxon>Eukaryota</taxon>
        <taxon>Viridiplantae</taxon>
        <taxon>Streptophyta</taxon>
        <taxon>Embryophyta</taxon>
        <taxon>Tracheophyta</taxon>
        <taxon>Spermatophyta</taxon>
        <taxon>Magnoliopsida</taxon>
        <taxon>eudicotyledons</taxon>
        <taxon>Gunneridae</taxon>
        <taxon>Pentapetalae</taxon>
        <taxon>rosids</taxon>
        <taxon>fabids</taxon>
        <taxon>Rosales</taxon>
        <taxon>Cannabaceae</taxon>
        <taxon>Parasponia</taxon>
    </lineage>
</organism>
<reference evidence="2" key="1">
    <citation type="submission" date="2016-06" db="EMBL/GenBank/DDBJ databases">
        <title>Parallel loss of symbiosis genes in relatives of nitrogen-fixing non-legume Parasponia.</title>
        <authorList>
            <person name="Van Velzen R."/>
            <person name="Holmer R."/>
            <person name="Bu F."/>
            <person name="Rutten L."/>
            <person name="Van Zeijl A."/>
            <person name="Liu W."/>
            <person name="Santuari L."/>
            <person name="Cao Q."/>
            <person name="Sharma T."/>
            <person name="Shen D."/>
            <person name="Roswanjaya Y."/>
            <person name="Wardhani T."/>
            <person name="Kalhor M.S."/>
            <person name="Jansen J."/>
            <person name="Van den Hoogen J."/>
            <person name="Gungor B."/>
            <person name="Hartog M."/>
            <person name="Hontelez J."/>
            <person name="Verver J."/>
            <person name="Yang W.-C."/>
            <person name="Schijlen E."/>
            <person name="Repin R."/>
            <person name="Schilthuizen M."/>
            <person name="Schranz E."/>
            <person name="Heidstra R."/>
            <person name="Miyata K."/>
            <person name="Fedorova E."/>
            <person name="Kohlen W."/>
            <person name="Bisseling T."/>
            <person name="Smit S."/>
            <person name="Geurts R."/>
        </authorList>
    </citation>
    <scope>NUCLEOTIDE SEQUENCE [LARGE SCALE GENOMIC DNA]</scope>
    <source>
        <strain evidence="2">cv. WU1-14</strain>
    </source>
</reference>
<evidence type="ECO:0000313" key="2">
    <source>
        <dbReference type="Proteomes" id="UP000237105"/>
    </source>
</evidence>